<keyword evidence="2" id="KW-0067">ATP-binding</keyword>
<dbReference type="InterPro" id="IPR027417">
    <property type="entry name" value="P-loop_NTPase"/>
</dbReference>
<name>A0A0L0MXU0_TOLOC</name>
<dbReference type="STRING" id="1163406.A0A0L0MXU0"/>
<keyword evidence="2" id="KW-0378">Hydrolase</keyword>
<keyword evidence="2" id="KW-0547">Nucleotide-binding</keyword>
<dbReference type="AlphaFoldDB" id="A0A0L0MXU0"/>
<keyword evidence="3" id="KW-1185">Reference proteome</keyword>
<evidence type="ECO:0000256" key="1">
    <source>
        <dbReference type="SAM" id="MobiDB-lite"/>
    </source>
</evidence>
<feature type="region of interest" description="Disordered" evidence="1">
    <location>
        <begin position="211"/>
        <end position="271"/>
    </location>
</feature>
<gene>
    <name evidence="2" type="ORF">TOPH_09072</name>
</gene>
<accession>A0A0L0MXU0</accession>
<sequence length="271" mass="29286">MGTNQVTAQSTELLTMMQHLCRFQQSALSSTVELEVTIIPERGARRLDLTRQSDRGDVSQLCQFVGGEGGTGKWRIIEALVALLGEKGISNQLLITATSGTAVARINGITIHSACGFTKDQGVGANMAKELDGVRLLTQADRFVHGQSRMDWQEKDVLVIDEVSMLGARTLHAVSEQLCWLRRSHSARCRAAAPARQGACAMEEVHDSRHAGRANARRRRSGAIEASEAGPIGRVGRHGSGPPQLEMLPGRQADPLGDGHHRGDTAEQEPM</sequence>
<dbReference type="Pfam" id="PF13245">
    <property type="entry name" value="AAA_19"/>
    <property type="match status" value="1"/>
</dbReference>
<dbReference type="Proteomes" id="UP000036947">
    <property type="component" value="Unassembled WGS sequence"/>
</dbReference>
<organism evidence="2 3">
    <name type="scientific">Tolypocladium ophioglossoides (strain CBS 100239)</name>
    <name type="common">Snaketongue truffleclub</name>
    <name type="synonym">Elaphocordyceps ophioglossoides</name>
    <dbReference type="NCBI Taxonomy" id="1163406"/>
    <lineage>
        <taxon>Eukaryota</taxon>
        <taxon>Fungi</taxon>
        <taxon>Dikarya</taxon>
        <taxon>Ascomycota</taxon>
        <taxon>Pezizomycotina</taxon>
        <taxon>Sordariomycetes</taxon>
        <taxon>Hypocreomycetidae</taxon>
        <taxon>Hypocreales</taxon>
        <taxon>Ophiocordycipitaceae</taxon>
        <taxon>Tolypocladium</taxon>
    </lineage>
</organism>
<dbReference type="GO" id="GO:0004386">
    <property type="term" value="F:helicase activity"/>
    <property type="evidence" value="ECO:0007669"/>
    <property type="project" value="UniProtKB-KW"/>
</dbReference>
<comment type="caution">
    <text evidence="2">The sequence shown here is derived from an EMBL/GenBank/DDBJ whole genome shotgun (WGS) entry which is preliminary data.</text>
</comment>
<protein>
    <submittedName>
        <fullName evidence="2">ATP-dependent DNA helicase PIF1</fullName>
    </submittedName>
</protein>
<dbReference type="EMBL" id="LFRF01000062">
    <property type="protein sequence ID" value="KND86295.1"/>
    <property type="molecule type" value="Genomic_DNA"/>
</dbReference>
<feature type="compositionally biased region" description="Basic residues" evidence="1">
    <location>
        <begin position="211"/>
        <end position="221"/>
    </location>
</feature>
<dbReference type="OrthoDB" id="4927936at2759"/>
<evidence type="ECO:0000313" key="2">
    <source>
        <dbReference type="EMBL" id="KND86295.1"/>
    </source>
</evidence>
<proteinExistence type="predicted"/>
<reference evidence="2 3" key="1">
    <citation type="journal article" date="2015" name="BMC Genomics">
        <title>The genome of the truffle-parasite Tolypocladium ophioglossoides and the evolution of antifungal peptaibiotics.</title>
        <authorList>
            <person name="Quandt C.A."/>
            <person name="Bushley K.E."/>
            <person name="Spatafora J.W."/>
        </authorList>
    </citation>
    <scope>NUCLEOTIDE SEQUENCE [LARGE SCALE GENOMIC DNA]</scope>
    <source>
        <strain evidence="2 3">CBS 100239</strain>
    </source>
</reference>
<keyword evidence="2" id="KW-0347">Helicase</keyword>
<dbReference type="SUPFAM" id="SSF52540">
    <property type="entry name" value="P-loop containing nucleoside triphosphate hydrolases"/>
    <property type="match status" value="1"/>
</dbReference>
<evidence type="ECO:0000313" key="3">
    <source>
        <dbReference type="Proteomes" id="UP000036947"/>
    </source>
</evidence>
<dbReference type="Gene3D" id="3.40.50.300">
    <property type="entry name" value="P-loop containing nucleotide triphosphate hydrolases"/>
    <property type="match status" value="1"/>
</dbReference>